<accession>A0AAU7SYV1</accession>
<dbReference type="InterPro" id="IPR011701">
    <property type="entry name" value="MFS"/>
</dbReference>
<feature type="transmembrane region" description="Helical" evidence="8">
    <location>
        <begin position="254"/>
        <end position="272"/>
    </location>
</feature>
<dbReference type="NCBIfam" id="TIGR00710">
    <property type="entry name" value="efflux_Bcr_CflA"/>
    <property type="match status" value="1"/>
</dbReference>
<keyword evidence="4" id="KW-1003">Cell membrane</keyword>
<name>A0AAU7SYV1_9GAMM</name>
<dbReference type="CDD" id="cd17320">
    <property type="entry name" value="MFS_MdfA_MDR_like"/>
    <property type="match status" value="1"/>
</dbReference>
<evidence type="ECO:0000256" key="2">
    <source>
        <dbReference type="ARBA" id="ARBA00006236"/>
    </source>
</evidence>
<organism evidence="10">
    <name type="scientific">Acinetobacter sp. A1-4-2</name>
    <dbReference type="NCBI Taxonomy" id="3156489"/>
    <lineage>
        <taxon>Bacteria</taxon>
        <taxon>Pseudomonadati</taxon>
        <taxon>Pseudomonadota</taxon>
        <taxon>Gammaproteobacteria</taxon>
        <taxon>Moraxellales</taxon>
        <taxon>Moraxellaceae</taxon>
        <taxon>Acinetobacter</taxon>
    </lineage>
</organism>
<dbReference type="GO" id="GO:0042910">
    <property type="term" value="F:xenobiotic transmembrane transporter activity"/>
    <property type="evidence" value="ECO:0007669"/>
    <property type="project" value="InterPro"/>
</dbReference>
<proteinExistence type="inferred from homology"/>
<dbReference type="InterPro" id="IPR020846">
    <property type="entry name" value="MFS_dom"/>
</dbReference>
<dbReference type="RefSeq" id="WP_349928974.1">
    <property type="nucleotide sequence ID" value="NZ_CP157981.1"/>
</dbReference>
<dbReference type="SUPFAM" id="SSF103473">
    <property type="entry name" value="MFS general substrate transporter"/>
    <property type="match status" value="1"/>
</dbReference>
<dbReference type="PROSITE" id="PS50850">
    <property type="entry name" value="MFS"/>
    <property type="match status" value="1"/>
</dbReference>
<keyword evidence="7 8" id="KW-0472">Membrane</keyword>
<keyword evidence="5 8" id="KW-0812">Transmembrane</keyword>
<feature type="transmembrane region" description="Helical" evidence="8">
    <location>
        <begin position="166"/>
        <end position="188"/>
    </location>
</feature>
<feature type="transmembrane region" description="Helical" evidence="8">
    <location>
        <begin position="311"/>
        <end position="336"/>
    </location>
</feature>
<feature type="transmembrane region" description="Helical" evidence="8">
    <location>
        <begin position="348"/>
        <end position="370"/>
    </location>
</feature>
<evidence type="ECO:0000256" key="5">
    <source>
        <dbReference type="ARBA" id="ARBA00022692"/>
    </source>
</evidence>
<feature type="domain" description="Major facilitator superfamily (MFS) profile" evidence="9">
    <location>
        <begin position="14"/>
        <end position="395"/>
    </location>
</feature>
<dbReference type="GO" id="GO:0005886">
    <property type="term" value="C:plasma membrane"/>
    <property type="evidence" value="ECO:0007669"/>
    <property type="project" value="UniProtKB-SubCell"/>
</dbReference>
<reference evidence="10" key="1">
    <citation type="submission" date="2024-06" db="EMBL/GenBank/DDBJ databases">
        <authorList>
            <person name="Song Z."/>
        </authorList>
    </citation>
    <scope>NUCLEOTIDE SEQUENCE</scope>
    <source>
        <strain evidence="10">A1-4-2</strain>
    </source>
</reference>
<feature type="transmembrane region" description="Helical" evidence="8">
    <location>
        <begin position="80"/>
        <end position="99"/>
    </location>
</feature>
<feature type="transmembrane region" description="Helical" evidence="8">
    <location>
        <begin position="222"/>
        <end position="242"/>
    </location>
</feature>
<comment type="subcellular location">
    <subcellularLocation>
        <location evidence="8">Cell inner membrane</location>
        <topology evidence="8">Multi-pass membrane protein</topology>
    </subcellularLocation>
    <subcellularLocation>
        <location evidence="1">Cell membrane</location>
        <topology evidence="1">Multi-pass membrane protein</topology>
    </subcellularLocation>
</comment>
<dbReference type="InterPro" id="IPR004812">
    <property type="entry name" value="Efflux_drug-R_Bcr/CmlA"/>
</dbReference>
<gene>
    <name evidence="10" type="ORF">ABJ384_03965</name>
</gene>
<feature type="transmembrane region" description="Helical" evidence="8">
    <location>
        <begin position="138"/>
        <end position="160"/>
    </location>
</feature>
<feature type="transmembrane region" description="Helical" evidence="8">
    <location>
        <begin position="12"/>
        <end position="29"/>
    </location>
</feature>
<dbReference type="PANTHER" id="PTHR23502">
    <property type="entry name" value="MAJOR FACILITATOR SUPERFAMILY"/>
    <property type="match status" value="1"/>
</dbReference>
<evidence type="ECO:0000313" key="10">
    <source>
        <dbReference type="EMBL" id="XBU16343.1"/>
    </source>
</evidence>
<dbReference type="EMBL" id="CP157981">
    <property type="protein sequence ID" value="XBU16343.1"/>
    <property type="molecule type" value="Genomic_DNA"/>
</dbReference>
<evidence type="ECO:0000256" key="6">
    <source>
        <dbReference type="ARBA" id="ARBA00022989"/>
    </source>
</evidence>
<comment type="similarity">
    <text evidence="2 8">Belongs to the major facilitator superfamily. Bcr/CmlA family.</text>
</comment>
<dbReference type="FunFam" id="1.20.1720.10:FF:000005">
    <property type="entry name" value="Bcr/CflA family efflux transporter"/>
    <property type="match status" value="1"/>
</dbReference>
<dbReference type="GO" id="GO:1990961">
    <property type="term" value="P:xenobiotic detoxification by transmembrane export across the plasma membrane"/>
    <property type="evidence" value="ECO:0007669"/>
    <property type="project" value="InterPro"/>
</dbReference>
<keyword evidence="8" id="KW-0997">Cell inner membrane</keyword>
<keyword evidence="6 8" id="KW-1133">Transmembrane helix</keyword>
<protein>
    <recommendedName>
        <fullName evidence="8">Bcr/CflA family efflux transporter</fullName>
    </recommendedName>
</protein>
<dbReference type="Pfam" id="PF07690">
    <property type="entry name" value="MFS_1"/>
    <property type="match status" value="1"/>
</dbReference>
<dbReference type="AlphaFoldDB" id="A0AAU7SYV1"/>
<evidence type="ECO:0000256" key="4">
    <source>
        <dbReference type="ARBA" id="ARBA00022475"/>
    </source>
</evidence>
<evidence type="ECO:0000256" key="8">
    <source>
        <dbReference type="RuleBase" id="RU365088"/>
    </source>
</evidence>
<sequence>MSVQQSTRQYSTAWIMLLALLTSLGPLSIDMYLPALPQMAQDFGVSTQMVANTLPAYFLGLALGQLIYGPLSDRIGRKTPLYFGLTLYVVASLLCIFASNEWSLIAARILQAVGGCVGVVIARAAIRDRLDMQASAQAFASMMIVMGIAPIVAPSVGAMVLTFFSWHAVFVFLTLIGLICLFCVHFFFKESLPPERRLKLNVAQIIQLYGSIFKDPSFKWPMLAGCFSGGILFCYISSSAAVLMDHYGLAQQQFAYAFGLNAFGIMLLSALNKRLGQQFSVLSRLKIGGIIQLLGVCILFSAGLIGHSPLWLVLIGMFWAVAGIGFTGPNAMALAMSQQGAQAGTASAIMGSMQFACGLLGGVILNFLMWDSLLNMGILMLIFVAVTLLAILQFSRQLQDKSLNI</sequence>
<evidence type="ECO:0000256" key="1">
    <source>
        <dbReference type="ARBA" id="ARBA00004651"/>
    </source>
</evidence>
<evidence type="ECO:0000259" key="9">
    <source>
        <dbReference type="PROSITE" id="PS50850"/>
    </source>
</evidence>
<dbReference type="Gene3D" id="1.20.1720.10">
    <property type="entry name" value="Multidrug resistance protein D"/>
    <property type="match status" value="1"/>
</dbReference>
<keyword evidence="3 8" id="KW-0813">Transport</keyword>
<dbReference type="PANTHER" id="PTHR23502:SF132">
    <property type="entry name" value="POLYAMINE TRANSPORTER 2-RELATED"/>
    <property type="match status" value="1"/>
</dbReference>
<feature type="transmembrane region" description="Helical" evidence="8">
    <location>
        <begin position="49"/>
        <end position="68"/>
    </location>
</feature>
<feature type="transmembrane region" description="Helical" evidence="8">
    <location>
        <begin position="105"/>
        <end position="126"/>
    </location>
</feature>
<dbReference type="InterPro" id="IPR036259">
    <property type="entry name" value="MFS_trans_sf"/>
</dbReference>
<evidence type="ECO:0000256" key="7">
    <source>
        <dbReference type="ARBA" id="ARBA00023136"/>
    </source>
</evidence>
<feature type="transmembrane region" description="Helical" evidence="8">
    <location>
        <begin position="284"/>
        <end position="305"/>
    </location>
</feature>
<evidence type="ECO:0000256" key="3">
    <source>
        <dbReference type="ARBA" id="ARBA00022448"/>
    </source>
</evidence>
<feature type="transmembrane region" description="Helical" evidence="8">
    <location>
        <begin position="376"/>
        <end position="395"/>
    </location>
</feature>